<dbReference type="PANTHER" id="PTHR15944:SF0">
    <property type="entry name" value="PRENYLCYSTEINE LYASE DOMAIN-CONTAINING PROTEIN"/>
    <property type="match status" value="1"/>
</dbReference>
<dbReference type="Gene3D" id="3.50.50.60">
    <property type="entry name" value="FAD/NAD(P)-binding domain"/>
    <property type="match status" value="1"/>
</dbReference>
<comment type="caution">
    <text evidence="10">The sequence shown here is derived from an EMBL/GenBank/DDBJ whole genome shotgun (WGS) entry which is preliminary data.</text>
</comment>
<dbReference type="Pfam" id="PF13450">
    <property type="entry name" value="NAD_binding_8"/>
    <property type="match status" value="1"/>
</dbReference>
<keyword evidence="6" id="KW-0560">Oxidoreductase</keyword>
<dbReference type="GO" id="GO:0030328">
    <property type="term" value="P:prenylcysteine catabolic process"/>
    <property type="evidence" value="ECO:0007669"/>
    <property type="project" value="InterPro"/>
</dbReference>
<evidence type="ECO:0000259" key="9">
    <source>
        <dbReference type="Pfam" id="PF07156"/>
    </source>
</evidence>
<dbReference type="GO" id="GO:0030327">
    <property type="term" value="P:prenylated protein catabolic process"/>
    <property type="evidence" value="ECO:0007669"/>
    <property type="project" value="TreeGrafter"/>
</dbReference>
<feature type="chain" id="PRO_5039416440" description="Prenylcysteine lyase domain-containing protein" evidence="8">
    <location>
        <begin position="24"/>
        <end position="543"/>
    </location>
</feature>
<reference evidence="10" key="2">
    <citation type="journal article" date="2021" name="World Allergy Organ. J.">
        <title>Chromosome-level assembly of Dermatophagoides farinae genome and transcriptome reveals two novel allergens Der f 37 and Der f 39.</title>
        <authorList>
            <person name="Chen J."/>
            <person name="Cai Z."/>
            <person name="Fan D."/>
            <person name="Hu J."/>
            <person name="Hou Y."/>
            <person name="He Y."/>
            <person name="Zhang Z."/>
            <person name="Zhao Z."/>
            <person name="Gao P."/>
            <person name="Hu W."/>
            <person name="Sun J."/>
            <person name="Li J."/>
            <person name="Ji K."/>
        </authorList>
    </citation>
    <scope>NUCLEOTIDE SEQUENCE</scope>
    <source>
        <strain evidence="10">JKM2019</strain>
    </source>
</reference>
<dbReference type="EMBL" id="SDOV01000001">
    <property type="protein sequence ID" value="KAH7645159.1"/>
    <property type="molecule type" value="Genomic_DNA"/>
</dbReference>
<feature type="signal peptide" evidence="8">
    <location>
        <begin position="1"/>
        <end position="23"/>
    </location>
</feature>
<name>A0A9D4SJW5_DERFA</name>
<evidence type="ECO:0000256" key="4">
    <source>
        <dbReference type="ARBA" id="ARBA00022729"/>
    </source>
</evidence>
<dbReference type="Pfam" id="PF07156">
    <property type="entry name" value="Prenylcys_lyase"/>
    <property type="match status" value="1"/>
</dbReference>
<accession>A0A9D4SJW5</accession>
<evidence type="ECO:0000256" key="8">
    <source>
        <dbReference type="SAM" id="SignalP"/>
    </source>
</evidence>
<dbReference type="SUPFAM" id="SSF51905">
    <property type="entry name" value="FAD/NAD(P)-binding domain"/>
    <property type="match status" value="1"/>
</dbReference>
<keyword evidence="7" id="KW-0325">Glycoprotein</keyword>
<evidence type="ECO:0000256" key="5">
    <source>
        <dbReference type="ARBA" id="ARBA00022827"/>
    </source>
</evidence>
<keyword evidence="5" id="KW-0274">FAD</keyword>
<dbReference type="InterPro" id="IPR036188">
    <property type="entry name" value="FAD/NAD-bd_sf"/>
</dbReference>
<evidence type="ECO:0000256" key="1">
    <source>
        <dbReference type="ARBA" id="ARBA00001974"/>
    </source>
</evidence>
<dbReference type="PANTHER" id="PTHR15944">
    <property type="entry name" value="FARNESYLCYSTEINE LYASE"/>
    <property type="match status" value="1"/>
</dbReference>
<keyword evidence="3" id="KW-0285">Flavoprotein</keyword>
<gene>
    <name evidence="10" type="ORF">HUG17_0697</name>
</gene>
<keyword evidence="4 8" id="KW-0732">Signal</keyword>
<dbReference type="OrthoDB" id="437369at2759"/>
<protein>
    <recommendedName>
        <fullName evidence="9">Prenylcysteine lyase domain-containing protein</fullName>
    </recommendedName>
</protein>
<sequence length="543" mass="61874">MTNRQAIVAAALVLIQLLPFTYSDIKSSDGSFNAHHRDQLLTTTDEKLQQQQQQEQQQRTIRIAVIGGGVGGTAAAYFLNELLSKQQQSDLRHEITIYEKNYRLGGRLHTVNVDNNHYEAGGSIIHERNKYAADLMAKFGLKRRALRSDDRLCIYNGERFVFCESSWDIVTLIRLLRYYGLDLIRLQKQVTKVIDHFERIYRLQSEQHAYDQVSDLLTAMDSLIYNLTRTSYKHMLDSEYKLSEQFISQIVQSISLVNYGQTISIPALVGMVSFAGAGSQLYAIEGGNKLLPLHLAHFSQARMMLNTKVVSINYMGDHRFRIDSKRLDGVVVNNNNHSVQSDIYDHVIIATPLASQTNSIQFNNLTKRNELINDIFDKYHMHRTVATFVKGQVLNKYKDLSILSCDIGRGGSFFTSLSKLMPVQNRIKPVNSEAAGKQQSVYKVFSNRQLDPHELYGLFEQIDDIQQINWFAYPDYRSVGQPLPPFRLRAGVYYLNAIEWAASAIEMSLIGAKNVALLVCHELNVCHAVKGNLTSRRRNRVEL</sequence>
<evidence type="ECO:0000256" key="6">
    <source>
        <dbReference type="ARBA" id="ARBA00023002"/>
    </source>
</evidence>
<comment type="similarity">
    <text evidence="2">Belongs to the prenylcysteine oxidase family.</text>
</comment>
<dbReference type="GO" id="GO:0001735">
    <property type="term" value="F:prenylcysteine oxidase activity"/>
    <property type="evidence" value="ECO:0007669"/>
    <property type="project" value="InterPro"/>
</dbReference>
<dbReference type="InterPro" id="IPR017046">
    <property type="entry name" value="Prenylcysteine_Oxase1"/>
</dbReference>
<dbReference type="Proteomes" id="UP000828236">
    <property type="component" value="Unassembled WGS sequence"/>
</dbReference>
<dbReference type="AlphaFoldDB" id="A0A9D4SJW5"/>
<reference evidence="10" key="1">
    <citation type="submission" date="2020-06" db="EMBL/GenBank/DDBJ databases">
        <authorList>
            <person name="Ji K."/>
            <person name="Li J."/>
        </authorList>
    </citation>
    <scope>NUCLEOTIDE SEQUENCE</scope>
    <source>
        <strain evidence="10">JKM2019</strain>
        <tissue evidence="10">Whole body</tissue>
    </source>
</reference>
<evidence type="ECO:0000256" key="3">
    <source>
        <dbReference type="ARBA" id="ARBA00022630"/>
    </source>
</evidence>
<organism evidence="10">
    <name type="scientific">Dermatophagoides farinae</name>
    <name type="common">American house dust mite</name>
    <dbReference type="NCBI Taxonomy" id="6954"/>
    <lineage>
        <taxon>Eukaryota</taxon>
        <taxon>Metazoa</taxon>
        <taxon>Ecdysozoa</taxon>
        <taxon>Arthropoda</taxon>
        <taxon>Chelicerata</taxon>
        <taxon>Arachnida</taxon>
        <taxon>Acari</taxon>
        <taxon>Acariformes</taxon>
        <taxon>Sarcoptiformes</taxon>
        <taxon>Astigmata</taxon>
        <taxon>Psoroptidia</taxon>
        <taxon>Analgoidea</taxon>
        <taxon>Pyroglyphidae</taxon>
        <taxon>Dermatophagoidinae</taxon>
        <taxon>Dermatophagoides</taxon>
    </lineage>
</organism>
<feature type="domain" description="Prenylcysteine lyase" evidence="9">
    <location>
        <begin position="162"/>
        <end position="524"/>
    </location>
</feature>
<comment type="cofactor">
    <cofactor evidence="1">
        <name>FAD</name>
        <dbReference type="ChEBI" id="CHEBI:57692"/>
    </cofactor>
</comment>
<evidence type="ECO:0000313" key="10">
    <source>
        <dbReference type="EMBL" id="KAH7645159.1"/>
    </source>
</evidence>
<evidence type="ECO:0000256" key="7">
    <source>
        <dbReference type="ARBA" id="ARBA00023180"/>
    </source>
</evidence>
<proteinExistence type="inferred from homology"/>
<dbReference type="InterPro" id="IPR010795">
    <property type="entry name" value="Prenylcys_lyase"/>
</dbReference>
<evidence type="ECO:0000256" key="2">
    <source>
        <dbReference type="ARBA" id="ARBA00009967"/>
    </source>
</evidence>